<keyword evidence="1" id="KW-1003">Cell membrane</keyword>
<dbReference type="GO" id="GO:0030288">
    <property type="term" value="C:outer membrane-bounded periplasmic space"/>
    <property type="evidence" value="ECO:0007669"/>
    <property type="project" value="InterPro"/>
</dbReference>
<evidence type="ECO:0000256" key="5">
    <source>
        <dbReference type="ARBA" id="ARBA00023288"/>
    </source>
</evidence>
<dbReference type="Gene3D" id="3.40.50.10610">
    <property type="entry name" value="ABC-type transport auxiliary lipoprotein component"/>
    <property type="match status" value="1"/>
</dbReference>
<evidence type="ECO:0000256" key="4">
    <source>
        <dbReference type="ARBA" id="ARBA00023139"/>
    </source>
</evidence>
<gene>
    <name evidence="7" type="ORF">MNBD_NITROSPINAE04-1054</name>
</gene>
<keyword evidence="3" id="KW-0472">Membrane</keyword>
<sequence length="389" mass="41180">MRINGFNATVALLTAATLLSACATGTQATVRGGGPTMGEAVALPYNGPKARLAVAKFIDKTSKAGPVLGTGMSDMLVTALFRTNRYILLDREDLNDVVNEQDFAASGRISEKTATKIGELEGAELLVFGAITAFEPDHLGVGGLFVGALTLGASIAIAAKNKDAPIGALTYKDSYIAMDIKIVDAATGRVVAVTTVEGAAEQWGGGIVGAVGGGWSRTPVALGGFVGTSVEQAVEACLEAAVMDIVKNTPSEYYRVKETLDFTPAGLMARIYPVSLAGATPSGIKEREGRVINSQEKYERLLSDFGLTEAASPKFDWEKISLIAVFSGEKPVKGYMIGVEKAIHKKDALEVYIREVSPPEGIETVEEPDFPYDIVKIDNPGKPVRFVWE</sequence>
<accession>A0A3B1C1E4</accession>
<feature type="domain" description="PrcB C-terminal" evidence="6">
    <location>
        <begin position="322"/>
        <end position="378"/>
    </location>
</feature>
<dbReference type="Pfam" id="PF14343">
    <property type="entry name" value="PrcB_C"/>
    <property type="match status" value="1"/>
</dbReference>
<protein>
    <recommendedName>
        <fullName evidence="6">PrcB C-terminal domain-containing protein</fullName>
    </recommendedName>
</protein>
<evidence type="ECO:0000256" key="3">
    <source>
        <dbReference type="ARBA" id="ARBA00023136"/>
    </source>
</evidence>
<organism evidence="7">
    <name type="scientific">hydrothermal vent metagenome</name>
    <dbReference type="NCBI Taxonomy" id="652676"/>
    <lineage>
        <taxon>unclassified sequences</taxon>
        <taxon>metagenomes</taxon>
        <taxon>ecological metagenomes</taxon>
    </lineage>
</organism>
<dbReference type="Pfam" id="PF03783">
    <property type="entry name" value="CsgG"/>
    <property type="match status" value="1"/>
</dbReference>
<dbReference type="PROSITE" id="PS51257">
    <property type="entry name" value="PROKAR_LIPOPROTEIN"/>
    <property type="match status" value="1"/>
</dbReference>
<evidence type="ECO:0000256" key="2">
    <source>
        <dbReference type="ARBA" id="ARBA00022729"/>
    </source>
</evidence>
<name>A0A3B1C1E4_9ZZZZ</name>
<dbReference type="InterPro" id="IPR005534">
    <property type="entry name" value="Curli_assmbl/transp-comp_CsgG"/>
</dbReference>
<keyword evidence="4" id="KW-0564">Palmitate</keyword>
<evidence type="ECO:0000259" key="6">
    <source>
        <dbReference type="Pfam" id="PF14343"/>
    </source>
</evidence>
<dbReference type="InterPro" id="IPR025748">
    <property type="entry name" value="PrcB_C_dom"/>
</dbReference>
<dbReference type="EMBL" id="UOGA01000270">
    <property type="protein sequence ID" value="VAX24326.1"/>
    <property type="molecule type" value="Genomic_DNA"/>
</dbReference>
<dbReference type="PANTHER" id="PTHR41164">
    <property type="entry name" value="CURLI PRODUCTION ASSEMBLY/TRANSPORT COMPONENT CSGG"/>
    <property type="match status" value="1"/>
</dbReference>
<keyword evidence="2" id="KW-0732">Signal</keyword>
<keyword evidence="5" id="KW-0449">Lipoprotein</keyword>
<dbReference type="AlphaFoldDB" id="A0A3B1C1E4"/>
<reference evidence="7" key="1">
    <citation type="submission" date="2018-06" db="EMBL/GenBank/DDBJ databases">
        <authorList>
            <person name="Zhirakovskaya E."/>
        </authorList>
    </citation>
    <scope>NUCLEOTIDE SEQUENCE</scope>
</reference>
<evidence type="ECO:0000256" key="1">
    <source>
        <dbReference type="ARBA" id="ARBA00022475"/>
    </source>
</evidence>
<proteinExistence type="predicted"/>
<dbReference type="PANTHER" id="PTHR41164:SF1">
    <property type="entry name" value="CURLI PRODUCTION ASSEMBLY_TRANSPORT COMPONENT CSGG"/>
    <property type="match status" value="1"/>
</dbReference>
<evidence type="ECO:0000313" key="7">
    <source>
        <dbReference type="EMBL" id="VAX24326.1"/>
    </source>
</evidence>